<keyword evidence="5 10" id="KW-0067">ATP-binding</keyword>
<evidence type="ECO:0000256" key="4">
    <source>
        <dbReference type="ARBA" id="ARBA00022741"/>
    </source>
</evidence>
<keyword evidence="3" id="KW-1003">Cell membrane</keyword>
<dbReference type="SMART" id="SM00930">
    <property type="entry name" value="NIL"/>
    <property type="match status" value="1"/>
</dbReference>
<dbReference type="Proteomes" id="UP000191153">
    <property type="component" value="Unassembled WGS sequence"/>
</dbReference>
<dbReference type="SUPFAM" id="SSF55021">
    <property type="entry name" value="ACT-like"/>
    <property type="match status" value="1"/>
</dbReference>
<keyword evidence="6" id="KW-1278">Translocase</keyword>
<dbReference type="Pfam" id="PF00005">
    <property type="entry name" value="ABC_tran"/>
    <property type="match status" value="1"/>
</dbReference>
<dbReference type="Gene3D" id="3.30.70.260">
    <property type="match status" value="1"/>
</dbReference>
<dbReference type="InterPro" id="IPR027417">
    <property type="entry name" value="P-loop_NTPase"/>
</dbReference>
<dbReference type="GO" id="GO:0005524">
    <property type="term" value="F:ATP binding"/>
    <property type="evidence" value="ECO:0007669"/>
    <property type="project" value="UniProtKB-KW"/>
</dbReference>
<evidence type="ECO:0000256" key="6">
    <source>
        <dbReference type="ARBA" id="ARBA00022967"/>
    </source>
</evidence>
<protein>
    <submittedName>
        <fullName evidence="10">D-methionine transport system ATP-binding protein</fullName>
    </submittedName>
</protein>
<comment type="similarity">
    <text evidence="1">Belongs to the ABC transporter superfamily.</text>
</comment>
<keyword evidence="2" id="KW-0813">Transport</keyword>
<dbReference type="SMART" id="SM00382">
    <property type="entry name" value="AAA"/>
    <property type="match status" value="1"/>
</dbReference>
<evidence type="ECO:0000256" key="2">
    <source>
        <dbReference type="ARBA" id="ARBA00022448"/>
    </source>
</evidence>
<evidence type="ECO:0000256" key="1">
    <source>
        <dbReference type="ARBA" id="ARBA00005417"/>
    </source>
</evidence>
<keyword evidence="4" id="KW-0547">Nucleotide-binding</keyword>
<dbReference type="PANTHER" id="PTHR43166">
    <property type="entry name" value="AMINO ACID IMPORT ATP-BINDING PROTEIN"/>
    <property type="match status" value="1"/>
</dbReference>
<dbReference type="PROSITE" id="PS50893">
    <property type="entry name" value="ABC_TRANSPORTER_2"/>
    <property type="match status" value="1"/>
</dbReference>
<name>A0A1T4K686_9FUSO</name>
<dbReference type="InterPro" id="IPR017871">
    <property type="entry name" value="ABC_transporter-like_CS"/>
</dbReference>
<feature type="domain" description="ABC transporter" evidence="9">
    <location>
        <begin position="2"/>
        <end position="238"/>
    </location>
</feature>
<dbReference type="SUPFAM" id="SSF52540">
    <property type="entry name" value="P-loop containing nucleoside triphosphate hydrolases"/>
    <property type="match status" value="1"/>
</dbReference>
<evidence type="ECO:0000256" key="7">
    <source>
        <dbReference type="ARBA" id="ARBA00022970"/>
    </source>
</evidence>
<dbReference type="FunFam" id="3.40.50.300:FF:000056">
    <property type="entry name" value="Cell division ATP-binding protein FtsE"/>
    <property type="match status" value="1"/>
</dbReference>
<sequence>MIVLEKVNKVYNDTFYAVKDVSLDIEKGEIFGIIGLSGAGKSSLIRLFNGLEEMTSGKIKIEGVNISELSKKDLLNKRKKIGMIFQHFNLLKSRTVKENIGFPLEIDGWKKKDIEKRVEELLLLVELEDKGDFYPCQLSGGQKQRVAIARALANNPKILLSDEATSALDPKTTKSILKLIKDIQKKMDLTVVLITHQMEVIREICDRVAVMSRGEVIESGKTYEIFLNPKSDITKELISYVPLQEEEEIKYIKKPGNKIVKLMFLGAVAGDPILSKAVKNFGLDINVLSGAMDLLSGMVIGHLIVELMGDMEKQNKAITWFQSVDVGVEVIYNGI</sequence>
<dbReference type="CDD" id="cd03258">
    <property type="entry name" value="ABC_MetN_methionine_transporter"/>
    <property type="match status" value="1"/>
</dbReference>
<dbReference type="Gene3D" id="3.40.50.300">
    <property type="entry name" value="P-loop containing nucleotide triphosphate hydrolases"/>
    <property type="match status" value="1"/>
</dbReference>
<evidence type="ECO:0000313" key="11">
    <source>
        <dbReference type="Proteomes" id="UP000191153"/>
    </source>
</evidence>
<dbReference type="STRING" id="180163.SAMN02745174_00334"/>
<evidence type="ECO:0000313" key="10">
    <source>
        <dbReference type="EMBL" id="SJZ37922.1"/>
    </source>
</evidence>
<keyword evidence="11" id="KW-1185">Reference proteome</keyword>
<accession>A0A1T4K686</accession>
<dbReference type="GO" id="GO:0016887">
    <property type="term" value="F:ATP hydrolysis activity"/>
    <property type="evidence" value="ECO:0007669"/>
    <property type="project" value="InterPro"/>
</dbReference>
<evidence type="ECO:0000256" key="8">
    <source>
        <dbReference type="ARBA" id="ARBA00023136"/>
    </source>
</evidence>
<evidence type="ECO:0000259" key="9">
    <source>
        <dbReference type="PROSITE" id="PS50893"/>
    </source>
</evidence>
<dbReference type="InterPro" id="IPR018449">
    <property type="entry name" value="NIL_domain"/>
</dbReference>
<dbReference type="PANTHER" id="PTHR43166:SF30">
    <property type="entry name" value="METHIONINE IMPORT ATP-BINDING PROTEIN METN"/>
    <property type="match status" value="1"/>
</dbReference>
<dbReference type="InterPro" id="IPR041701">
    <property type="entry name" value="MetN_ABC"/>
</dbReference>
<dbReference type="Pfam" id="PF09383">
    <property type="entry name" value="NIL"/>
    <property type="match status" value="1"/>
</dbReference>
<dbReference type="PROSITE" id="PS00211">
    <property type="entry name" value="ABC_TRANSPORTER_1"/>
    <property type="match status" value="1"/>
</dbReference>
<organism evidence="10 11">
    <name type="scientific">Cetobacterium ceti</name>
    <dbReference type="NCBI Taxonomy" id="180163"/>
    <lineage>
        <taxon>Bacteria</taxon>
        <taxon>Fusobacteriati</taxon>
        <taxon>Fusobacteriota</taxon>
        <taxon>Fusobacteriia</taxon>
        <taxon>Fusobacteriales</taxon>
        <taxon>Fusobacteriaceae</taxon>
        <taxon>Cetobacterium</taxon>
    </lineage>
</organism>
<keyword evidence="8" id="KW-0472">Membrane</keyword>
<dbReference type="OrthoDB" id="9804199at2"/>
<dbReference type="GO" id="GO:0006865">
    <property type="term" value="P:amino acid transport"/>
    <property type="evidence" value="ECO:0007669"/>
    <property type="project" value="UniProtKB-KW"/>
</dbReference>
<evidence type="ECO:0000256" key="5">
    <source>
        <dbReference type="ARBA" id="ARBA00022840"/>
    </source>
</evidence>
<gene>
    <name evidence="10" type="ORF">SAMN02745174_00334</name>
</gene>
<dbReference type="InterPro" id="IPR003593">
    <property type="entry name" value="AAA+_ATPase"/>
</dbReference>
<dbReference type="InterPro" id="IPR050086">
    <property type="entry name" value="MetN_ABC_transporter-like"/>
</dbReference>
<dbReference type="InterPro" id="IPR045865">
    <property type="entry name" value="ACT-like_dom_sf"/>
</dbReference>
<dbReference type="InterPro" id="IPR003439">
    <property type="entry name" value="ABC_transporter-like_ATP-bd"/>
</dbReference>
<dbReference type="AlphaFoldDB" id="A0A1T4K686"/>
<dbReference type="GO" id="GO:0005886">
    <property type="term" value="C:plasma membrane"/>
    <property type="evidence" value="ECO:0007669"/>
    <property type="project" value="UniProtKB-ARBA"/>
</dbReference>
<proteinExistence type="inferred from homology"/>
<reference evidence="10 11" key="1">
    <citation type="submission" date="2017-02" db="EMBL/GenBank/DDBJ databases">
        <authorList>
            <person name="Peterson S.W."/>
        </authorList>
    </citation>
    <scope>NUCLEOTIDE SEQUENCE [LARGE SCALE GENOMIC DNA]</scope>
    <source>
        <strain evidence="10 11">ATCC 700028</strain>
    </source>
</reference>
<dbReference type="EMBL" id="FUWX01000004">
    <property type="protein sequence ID" value="SJZ37922.1"/>
    <property type="molecule type" value="Genomic_DNA"/>
</dbReference>
<dbReference type="RefSeq" id="WP_078692871.1">
    <property type="nucleotide sequence ID" value="NZ_FUWX01000004.1"/>
</dbReference>
<keyword evidence="7" id="KW-0029">Amino-acid transport</keyword>
<evidence type="ECO:0000256" key="3">
    <source>
        <dbReference type="ARBA" id="ARBA00022475"/>
    </source>
</evidence>